<dbReference type="RefSeq" id="WP_183972766.1">
    <property type="nucleotide sequence ID" value="NZ_JACIBY010000003.1"/>
</dbReference>
<reference evidence="3 4" key="1">
    <citation type="submission" date="2020-08" db="EMBL/GenBank/DDBJ databases">
        <title>Genomic Encyclopedia of Type Strains, Phase IV (KMG-IV): sequencing the most valuable type-strain genomes for metagenomic binning, comparative biology and taxonomic classification.</title>
        <authorList>
            <person name="Goeker M."/>
        </authorList>
    </citation>
    <scope>NUCLEOTIDE SEQUENCE [LARGE SCALE GENOMIC DNA]</scope>
    <source>
        <strain evidence="3 4">DSM 17976</strain>
    </source>
</reference>
<dbReference type="Proteomes" id="UP000541352">
    <property type="component" value="Unassembled WGS sequence"/>
</dbReference>
<comment type="caution">
    <text evidence="3">The sequence shown here is derived from an EMBL/GenBank/DDBJ whole genome shotgun (WGS) entry which is preliminary data.</text>
</comment>
<feature type="signal peptide" evidence="1">
    <location>
        <begin position="1"/>
        <end position="20"/>
    </location>
</feature>
<dbReference type="Pfam" id="PF19543">
    <property type="entry name" value="GH123_N"/>
    <property type="match status" value="1"/>
</dbReference>
<accession>A0A7W6EPZ8</accession>
<sequence length="975" mass="110833">MKSIIPFFAFLCFAIGTLHAQIPPYAVATTPWVEEQGNHRAVITVAQPAEAVYTKIHWRRRDVNPHEKRLLITDEKGVEVANIHRINIDNEVGEFVFEPKHAGVFYVYYMPFAGKKNIGWWEGKYLTPENKPHQAWLEKHRLVANDFEAKLLPQASVLKIESRTAFDSFYPMEVGATQAERKTLIESTNKNFLLFPEDRTFPVRMTENIPYRWIEQKPANVFLGKALRNEYYAFQIAVFAAKKELKNLKVTFLGNKKVTCFNTGGIDADGRPFEKKVDVAQGKVQTLWFGVDIAPNEKPGKNSFDVTISAENETPQTVKVTLDVLNELLPDRGDSEPWRHSRLRWLNSTLGMDDQPVAPYTALKRNGKQISYLMGEVSLNESGFPASMKVNQQNLLRNPVVFVVETEAGVEKITPSSLRFTKNSAGVIAWVAEGKGRGFSLRCDGSMEFDGTLMYKIRLKTEKPLNIKDARLEIPVEKANATYCMGMGLPGGFCPTEYQWKWKGPQDSYWIGSVKAGLQCEMLGADYTGPLLNLYHPAPPSSWYNTNKGGFRILSNDAQTLATTYSGERTMNAGESLDFSFRLLLTPVKKQDTYDQFTNRYYHDGNKPAPSLKDLASGIKITNVHHANPINPYINYPFIAVDSMKNFVDYWHSKGLKVKIYYTIRELTNQVPELWALRSLGDEIFAVGKGGGFPWLREHLVEHYDVQWFNKINGYEECDAAIRTGGKSRWYNYYINGLQWLVKNVDIDGLYLDDVAFDRTMLKRMRKVMNAVKPGCLLDLHSNTGFSKGPANQYTEYFPYLNKLWFGESFNYDKMPPENWMVEVSGIPFGHMGDMLHSGGNPWRGMVYGMTVRYPWFTEGVSCDPRDIWKIWDEFDIAHAKMSGYWEENCPVKTDNEKVLATAYVHQGKALISVASWASETVKVKLNIDWKAIGIDPSKAKFTIPAVKNFQQGQPFSKEGALEIAPTKGFLLIVD</sequence>
<evidence type="ECO:0000259" key="2">
    <source>
        <dbReference type="Pfam" id="PF19543"/>
    </source>
</evidence>
<dbReference type="AlphaFoldDB" id="A0A7W6EPZ8"/>
<keyword evidence="4" id="KW-1185">Reference proteome</keyword>
<gene>
    <name evidence="3" type="ORF">FHS57_001868</name>
</gene>
<evidence type="ECO:0000313" key="3">
    <source>
        <dbReference type="EMBL" id="MBB3837871.1"/>
    </source>
</evidence>
<organism evidence="3 4">
    <name type="scientific">Runella defluvii</name>
    <dbReference type="NCBI Taxonomy" id="370973"/>
    <lineage>
        <taxon>Bacteria</taxon>
        <taxon>Pseudomonadati</taxon>
        <taxon>Bacteroidota</taxon>
        <taxon>Cytophagia</taxon>
        <taxon>Cytophagales</taxon>
        <taxon>Spirosomataceae</taxon>
        <taxon>Runella</taxon>
    </lineage>
</organism>
<evidence type="ECO:0000313" key="4">
    <source>
        <dbReference type="Proteomes" id="UP000541352"/>
    </source>
</evidence>
<feature type="chain" id="PRO_5030827387" description="Glycoside hydrolase 123-like N-terminal domain-containing protein" evidence="1">
    <location>
        <begin position="21"/>
        <end position="975"/>
    </location>
</feature>
<keyword evidence="1" id="KW-0732">Signal</keyword>
<dbReference type="EMBL" id="JACIBY010000003">
    <property type="protein sequence ID" value="MBB3837871.1"/>
    <property type="molecule type" value="Genomic_DNA"/>
</dbReference>
<proteinExistence type="predicted"/>
<dbReference type="InterPro" id="IPR045711">
    <property type="entry name" value="GH123-like_N"/>
</dbReference>
<name>A0A7W6EPZ8_9BACT</name>
<evidence type="ECO:0000256" key="1">
    <source>
        <dbReference type="SAM" id="SignalP"/>
    </source>
</evidence>
<protein>
    <recommendedName>
        <fullName evidence="2">Glycoside hydrolase 123-like N-terminal domain-containing protein</fullName>
    </recommendedName>
</protein>
<feature type="domain" description="Glycoside hydrolase 123-like N-terminal" evidence="2">
    <location>
        <begin position="32"/>
        <end position="974"/>
    </location>
</feature>